<dbReference type="EMBL" id="SPMY01000006">
    <property type="protein sequence ID" value="NMQ26639.1"/>
    <property type="molecule type" value="Genomic_DNA"/>
</dbReference>
<evidence type="ECO:0000313" key="3">
    <source>
        <dbReference type="Proteomes" id="UP000749010"/>
    </source>
</evidence>
<name>A0ABX1TQX7_9PROT</name>
<evidence type="ECO:0000313" key="2">
    <source>
        <dbReference type="EMBL" id="NMQ26639.1"/>
    </source>
</evidence>
<comment type="caution">
    <text evidence="2">The sequence shown here is derived from an EMBL/GenBank/DDBJ whole genome shotgun (WGS) entry which is preliminary data.</text>
</comment>
<sequence>MRPSVRRRGGAGGITGYPLGALYEEVAFLAYHLHWSYAEIFELEHRDRHRWCNEVSAINKKLNEQYERR</sequence>
<dbReference type="RefSeq" id="WP_336511588.1">
    <property type="nucleotide sequence ID" value="NZ_SPMY01000006.1"/>
</dbReference>
<dbReference type="Proteomes" id="UP000749010">
    <property type="component" value="Unassembled WGS sequence"/>
</dbReference>
<dbReference type="Pfam" id="PF20546">
    <property type="entry name" value="DUF6760"/>
    <property type="match status" value="1"/>
</dbReference>
<feature type="domain" description="DUF6760" evidence="1">
    <location>
        <begin position="21"/>
        <end position="67"/>
    </location>
</feature>
<proteinExistence type="predicted"/>
<gene>
    <name evidence="2" type="ORF">E4Q23_02005</name>
</gene>
<dbReference type="InterPro" id="IPR046648">
    <property type="entry name" value="DUF6760"/>
</dbReference>
<accession>A0ABX1TQX7</accession>
<protein>
    <recommendedName>
        <fullName evidence="1">DUF6760 domain-containing protein</fullName>
    </recommendedName>
</protein>
<organism evidence="2 3">
    <name type="scientific">Candidatus Accumulibacter phosphatis</name>
    <dbReference type="NCBI Taxonomy" id="327160"/>
    <lineage>
        <taxon>Bacteria</taxon>
        <taxon>Pseudomonadati</taxon>
        <taxon>Pseudomonadota</taxon>
        <taxon>Betaproteobacteria</taxon>
        <taxon>Candidatus Accumulibacter</taxon>
    </lineage>
</organism>
<keyword evidence="3" id="KW-1185">Reference proteome</keyword>
<reference evidence="2 3" key="1">
    <citation type="submission" date="2019-03" db="EMBL/GenBank/DDBJ databases">
        <title>Metabolic reconstructions from genomes of highly enriched 'Candidatus Accumulibacter' and 'Candidatus Competibacter' bioreactor populations.</title>
        <authorList>
            <person name="Annavajhala M.K."/>
            <person name="Welles L."/>
            <person name="Abbas B."/>
            <person name="Sorokin D."/>
            <person name="Park H."/>
            <person name="Van Loosdrecht M."/>
            <person name="Chandran K."/>
        </authorList>
    </citation>
    <scope>NUCLEOTIDE SEQUENCE [LARGE SCALE GENOMIC DNA]</scope>
    <source>
        <strain evidence="2 3">SBR_S</strain>
    </source>
</reference>
<evidence type="ECO:0000259" key="1">
    <source>
        <dbReference type="Pfam" id="PF20546"/>
    </source>
</evidence>